<dbReference type="InterPro" id="IPR036873">
    <property type="entry name" value="Rhodanese-like_dom_sf"/>
</dbReference>
<name>A0A1E4T5Z4_9ASCO</name>
<dbReference type="Proteomes" id="UP000094801">
    <property type="component" value="Unassembled WGS sequence"/>
</dbReference>
<dbReference type="InterPro" id="IPR001763">
    <property type="entry name" value="Rhodanese-like_dom"/>
</dbReference>
<dbReference type="PROSITE" id="PS00380">
    <property type="entry name" value="RHODANESE_1"/>
    <property type="match status" value="1"/>
</dbReference>
<keyword evidence="3" id="KW-1185">Reference proteome</keyword>
<dbReference type="Gene3D" id="3.40.250.10">
    <property type="entry name" value="Rhodanese-like domain"/>
    <property type="match status" value="1"/>
</dbReference>
<dbReference type="AlphaFoldDB" id="A0A1E4T5Z4"/>
<dbReference type="Pfam" id="PF00581">
    <property type="entry name" value="Rhodanese"/>
    <property type="match status" value="1"/>
</dbReference>
<evidence type="ECO:0000313" key="3">
    <source>
        <dbReference type="Proteomes" id="UP000094801"/>
    </source>
</evidence>
<dbReference type="SUPFAM" id="SSF52821">
    <property type="entry name" value="Rhodanese/Cell cycle control phosphatase"/>
    <property type="match status" value="1"/>
</dbReference>
<protein>
    <recommendedName>
        <fullName evidence="1">Rhodanese domain-containing protein</fullName>
    </recommendedName>
</protein>
<evidence type="ECO:0000259" key="1">
    <source>
        <dbReference type="PROSITE" id="PS50206"/>
    </source>
</evidence>
<organism evidence="2 3">
    <name type="scientific">[Candida] arabinofermentans NRRL YB-2248</name>
    <dbReference type="NCBI Taxonomy" id="983967"/>
    <lineage>
        <taxon>Eukaryota</taxon>
        <taxon>Fungi</taxon>
        <taxon>Dikarya</taxon>
        <taxon>Ascomycota</taxon>
        <taxon>Saccharomycotina</taxon>
        <taxon>Pichiomycetes</taxon>
        <taxon>Pichiales</taxon>
        <taxon>Pichiaceae</taxon>
        <taxon>Ogataea</taxon>
        <taxon>Ogataea/Candida clade</taxon>
    </lineage>
</organism>
<proteinExistence type="predicted"/>
<gene>
    <name evidence="2" type="ORF">CANARDRAFT_26590</name>
</gene>
<dbReference type="PANTHER" id="PTHR44086">
    <property type="entry name" value="THIOSULFATE SULFURTRANSFERASE RDL2, MITOCHONDRIAL-RELATED"/>
    <property type="match status" value="1"/>
</dbReference>
<dbReference type="EMBL" id="KV453848">
    <property type="protein sequence ID" value="ODV87166.1"/>
    <property type="molecule type" value="Genomic_DNA"/>
</dbReference>
<dbReference type="InterPro" id="IPR001307">
    <property type="entry name" value="Thiosulphate_STrfase_CS"/>
</dbReference>
<dbReference type="GO" id="GO:0004792">
    <property type="term" value="F:thiosulfate-cyanide sulfurtransferase activity"/>
    <property type="evidence" value="ECO:0007669"/>
    <property type="project" value="InterPro"/>
</dbReference>
<dbReference type="CDD" id="cd01519">
    <property type="entry name" value="RHOD_HSP67B2"/>
    <property type="match status" value="1"/>
</dbReference>
<dbReference type="PANTHER" id="PTHR44086:SF10">
    <property type="entry name" value="THIOSULFATE SULFURTRANSFERASE_RHODANESE-LIKE DOMAIN-CONTAINING PROTEIN 3"/>
    <property type="match status" value="1"/>
</dbReference>
<reference evidence="3" key="1">
    <citation type="submission" date="2016-04" db="EMBL/GenBank/DDBJ databases">
        <title>Comparative genomics of biotechnologically important yeasts.</title>
        <authorList>
            <consortium name="DOE Joint Genome Institute"/>
            <person name="Riley R."/>
            <person name="Haridas S."/>
            <person name="Wolfe K.H."/>
            <person name="Lopes M.R."/>
            <person name="Hittinger C.T."/>
            <person name="Goker M."/>
            <person name="Salamov A."/>
            <person name="Wisecaver J."/>
            <person name="Long T.M."/>
            <person name="Aerts A.L."/>
            <person name="Barry K."/>
            <person name="Choi C."/>
            <person name="Clum A."/>
            <person name="Coughlan A.Y."/>
            <person name="Deshpande S."/>
            <person name="Douglass A.P."/>
            <person name="Hanson S.J."/>
            <person name="Klenk H.-P."/>
            <person name="Labutti K."/>
            <person name="Lapidus A."/>
            <person name="Lindquist E."/>
            <person name="Lipzen A."/>
            <person name="Meier-Kolthoff J.P."/>
            <person name="Ohm R.A."/>
            <person name="Otillar R.P."/>
            <person name="Pangilinan J."/>
            <person name="Peng Y."/>
            <person name="Rokas A."/>
            <person name="Rosa C.A."/>
            <person name="Scheuner C."/>
            <person name="Sibirny A.A."/>
            <person name="Slot J.C."/>
            <person name="Stielow J.B."/>
            <person name="Sun H."/>
            <person name="Kurtzman C.P."/>
            <person name="Blackwell M."/>
            <person name="Grigoriev I.V."/>
            <person name="Jeffries T.W."/>
        </authorList>
    </citation>
    <scope>NUCLEOTIDE SEQUENCE [LARGE SCALE GENOMIC DNA]</scope>
    <source>
        <strain evidence="3">NRRL YB-2248</strain>
    </source>
</reference>
<accession>A0A1E4T5Z4</accession>
<dbReference type="OrthoDB" id="566238at2759"/>
<dbReference type="PROSITE" id="PS50206">
    <property type="entry name" value="RHODANESE_3"/>
    <property type="match status" value="1"/>
</dbReference>
<dbReference type="GO" id="GO:0005739">
    <property type="term" value="C:mitochondrion"/>
    <property type="evidence" value="ECO:0007669"/>
    <property type="project" value="TreeGrafter"/>
</dbReference>
<sequence length="205" mass="22417">MSLLTSTINRCMINGSRNAVSNKLFKNASAFTMIRTFSKSYKTPTTKSLLLSAQKRSNVGISNYNFKQTLSKRNYSVIEEESAAPIIGFEEMQSIAAKPSPDQVIVDVREPGEYAAGHIPGAINVPVKSSPGALGLSEDEFQLTFGIPKPELDKTLIFYCLAGVRSSMAEELAGTFGYDKRLNYVGSWEDWVANNGKIEGGSEKE</sequence>
<evidence type="ECO:0000313" key="2">
    <source>
        <dbReference type="EMBL" id="ODV87166.1"/>
    </source>
</evidence>
<feature type="domain" description="Rhodanese" evidence="1">
    <location>
        <begin position="99"/>
        <end position="200"/>
    </location>
</feature>
<dbReference type="SMART" id="SM00450">
    <property type="entry name" value="RHOD"/>
    <property type="match status" value="1"/>
</dbReference>
<dbReference type="STRING" id="983967.A0A1E4T5Z4"/>